<sequence length="88" mass="10177">MSSFVSDLLLATESCKEEDRKDKINVIKKEISKLKDVINEFTTAKNDELEMFIVPNEKLVEECDELISNMQCLRGYIKNTVTTFLQNL</sequence>
<accession>A0A6H5I9B4</accession>
<protein>
    <submittedName>
        <fullName evidence="1">Uncharacterized protein</fullName>
    </submittedName>
</protein>
<name>A0A6H5I9B4_9HYME</name>
<dbReference type="AlphaFoldDB" id="A0A6H5I9B4"/>
<proteinExistence type="predicted"/>
<evidence type="ECO:0000313" key="1">
    <source>
        <dbReference type="EMBL" id="CAB0033955.1"/>
    </source>
</evidence>
<dbReference type="Proteomes" id="UP000479190">
    <property type="component" value="Unassembled WGS sequence"/>
</dbReference>
<dbReference type="EMBL" id="CADCXV010000729">
    <property type="protein sequence ID" value="CAB0033955.1"/>
    <property type="molecule type" value="Genomic_DNA"/>
</dbReference>
<dbReference type="OrthoDB" id="534815at2759"/>
<gene>
    <name evidence="1" type="ORF">TBRA_LOCUS5853</name>
</gene>
<keyword evidence="2" id="KW-1185">Reference proteome</keyword>
<evidence type="ECO:0000313" key="2">
    <source>
        <dbReference type="Proteomes" id="UP000479190"/>
    </source>
</evidence>
<organism evidence="1 2">
    <name type="scientific">Trichogramma brassicae</name>
    <dbReference type="NCBI Taxonomy" id="86971"/>
    <lineage>
        <taxon>Eukaryota</taxon>
        <taxon>Metazoa</taxon>
        <taxon>Ecdysozoa</taxon>
        <taxon>Arthropoda</taxon>
        <taxon>Hexapoda</taxon>
        <taxon>Insecta</taxon>
        <taxon>Pterygota</taxon>
        <taxon>Neoptera</taxon>
        <taxon>Endopterygota</taxon>
        <taxon>Hymenoptera</taxon>
        <taxon>Apocrita</taxon>
        <taxon>Proctotrupomorpha</taxon>
        <taxon>Chalcidoidea</taxon>
        <taxon>Trichogrammatidae</taxon>
        <taxon>Trichogramma</taxon>
    </lineage>
</organism>
<reference evidence="1 2" key="1">
    <citation type="submission" date="2020-02" db="EMBL/GenBank/DDBJ databases">
        <authorList>
            <person name="Ferguson B K."/>
        </authorList>
    </citation>
    <scope>NUCLEOTIDE SEQUENCE [LARGE SCALE GENOMIC DNA]</scope>
</reference>